<sequence>MYLQLVHSLLNLFPSLNSLYRFIWTVQQPGSDDGPPPSQRKSLNALDFPNPHAEVSQSTYASDIRGVIQAEPEGHCIEFHRLPGEDIRFWLAATAGAHSYWHIDCRGEATWVHVATGQKIWFIAEPLDPRDLSSNFIWSSASSFDVRNLDLTSWAVQATLLTPGTRIFMRPNSLHTVYTDENSISQPPATHREGSPVENLSFLGMTGGDALYLSAHDHFTTTRPVLDTGDMKRKAEDQGHKKVPQLHYTVFFLHPLNARNPTVPYCPRALSTMKDDIHGVVPFTVNALHPSRFTLLKPSPRLYLCTMAAFFPYWRVKTFSSEVVATKISVLALPVLVTLQTIFVSLSYWAVLDQSLRRVESTLSKPSSNPIVIILAPASYLTSYLTACTAQLYSCSRVLTITKLSKHAWVFRIILVAAPLVSPFVTPRFSILLKDEREPLIGAGMWHTTQIIQHKRYNFLYSNGNSLMKIAVAIQSSAIFASESSTALSLCVLAKVERTPSRMQDESFRKYIGALIKIFALKSSAICLFAALCGFSYFFLDRSTYVFSTLFYGAALVYVLAVATALNCRERYRRCLGDSALCEESNISMSANPNGGPEQALRSNHSG</sequence>
<feature type="transmembrane region" description="Helical" evidence="1">
    <location>
        <begin position="514"/>
        <end position="539"/>
    </location>
</feature>
<keyword evidence="1" id="KW-0812">Transmembrane</keyword>
<keyword evidence="1" id="KW-0472">Membrane</keyword>
<evidence type="ECO:0000256" key="1">
    <source>
        <dbReference type="SAM" id="Phobius"/>
    </source>
</evidence>
<reference evidence="2 3" key="1">
    <citation type="journal article" date="2019" name="Nat. Ecol. Evol.">
        <title>Megaphylogeny resolves global patterns of mushroom evolution.</title>
        <authorList>
            <person name="Varga T."/>
            <person name="Krizsan K."/>
            <person name="Foldi C."/>
            <person name="Dima B."/>
            <person name="Sanchez-Garcia M."/>
            <person name="Sanchez-Ramirez S."/>
            <person name="Szollosi G.J."/>
            <person name="Szarkandi J.G."/>
            <person name="Papp V."/>
            <person name="Albert L."/>
            <person name="Andreopoulos W."/>
            <person name="Angelini C."/>
            <person name="Antonin V."/>
            <person name="Barry K.W."/>
            <person name="Bougher N.L."/>
            <person name="Buchanan P."/>
            <person name="Buyck B."/>
            <person name="Bense V."/>
            <person name="Catcheside P."/>
            <person name="Chovatia M."/>
            <person name="Cooper J."/>
            <person name="Damon W."/>
            <person name="Desjardin D."/>
            <person name="Finy P."/>
            <person name="Geml J."/>
            <person name="Haridas S."/>
            <person name="Hughes K."/>
            <person name="Justo A."/>
            <person name="Karasinski D."/>
            <person name="Kautmanova I."/>
            <person name="Kiss B."/>
            <person name="Kocsube S."/>
            <person name="Kotiranta H."/>
            <person name="LaButti K.M."/>
            <person name="Lechner B.E."/>
            <person name="Liimatainen K."/>
            <person name="Lipzen A."/>
            <person name="Lukacs Z."/>
            <person name="Mihaltcheva S."/>
            <person name="Morgado L.N."/>
            <person name="Niskanen T."/>
            <person name="Noordeloos M.E."/>
            <person name="Ohm R.A."/>
            <person name="Ortiz-Santana B."/>
            <person name="Ovrebo C."/>
            <person name="Racz N."/>
            <person name="Riley R."/>
            <person name="Savchenko A."/>
            <person name="Shiryaev A."/>
            <person name="Soop K."/>
            <person name="Spirin V."/>
            <person name="Szebenyi C."/>
            <person name="Tomsovsky M."/>
            <person name="Tulloss R.E."/>
            <person name="Uehling J."/>
            <person name="Grigoriev I.V."/>
            <person name="Vagvolgyi C."/>
            <person name="Papp T."/>
            <person name="Martin F.M."/>
            <person name="Miettinen O."/>
            <person name="Hibbett D.S."/>
            <person name="Nagy L.G."/>
        </authorList>
    </citation>
    <scope>NUCLEOTIDE SEQUENCE [LARGE SCALE GENOMIC DNA]</scope>
    <source>
        <strain evidence="2 3">FP101781</strain>
    </source>
</reference>
<feature type="transmembrane region" description="Helical" evidence="1">
    <location>
        <begin position="545"/>
        <end position="566"/>
    </location>
</feature>
<gene>
    <name evidence="2" type="ORF">FA13DRAFT_1799618</name>
</gene>
<dbReference type="STRING" id="71717.A0A4Y7SK89"/>
<accession>A0A4Y7SK89</accession>
<proteinExistence type="predicted"/>
<dbReference type="OrthoDB" id="3062275at2759"/>
<evidence type="ECO:0000313" key="2">
    <source>
        <dbReference type="EMBL" id="TEB21649.1"/>
    </source>
</evidence>
<dbReference type="AlphaFoldDB" id="A0A4Y7SK89"/>
<keyword evidence="3" id="KW-1185">Reference proteome</keyword>
<evidence type="ECO:0000313" key="3">
    <source>
        <dbReference type="Proteomes" id="UP000298030"/>
    </source>
</evidence>
<dbReference type="EMBL" id="QPFP01000105">
    <property type="protein sequence ID" value="TEB21649.1"/>
    <property type="molecule type" value="Genomic_DNA"/>
</dbReference>
<feature type="transmembrane region" description="Helical" evidence="1">
    <location>
        <begin position="328"/>
        <end position="351"/>
    </location>
</feature>
<keyword evidence="1" id="KW-1133">Transmembrane helix</keyword>
<evidence type="ECO:0008006" key="4">
    <source>
        <dbReference type="Google" id="ProtNLM"/>
    </source>
</evidence>
<dbReference type="Gene3D" id="2.60.120.650">
    <property type="entry name" value="Cupin"/>
    <property type="match status" value="1"/>
</dbReference>
<feature type="transmembrane region" description="Helical" evidence="1">
    <location>
        <begin position="371"/>
        <end position="395"/>
    </location>
</feature>
<feature type="transmembrane region" description="Helical" evidence="1">
    <location>
        <begin position="407"/>
        <end position="425"/>
    </location>
</feature>
<comment type="caution">
    <text evidence="2">The sequence shown here is derived from an EMBL/GenBank/DDBJ whole genome shotgun (WGS) entry which is preliminary data.</text>
</comment>
<dbReference type="Proteomes" id="UP000298030">
    <property type="component" value="Unassembled WGS sequence"/>
</dbReference>
<organism evidence="2 3">
    <name type="scientific">Coprinellus micaceus</name>
    <name type="common">Glistening ink-cap mushroom</name>
    <name type="synonym">Coprinus micaceus</name>
    <dbReference type="NCBI Taxonomy" id="71717"/>
    <lineage>
        <taxon>Eukaryota</taxon>
        <taxon>Fungi</taxon>
        <taxon>Dikarya</taxon>
        <taxon>Basidiomycota</taxon>
        <taxon>Agaricomycotina</taxon>
        <taxon>Agaricomycetes</taxon>
        <taxon>Agaricomycetidae</taxon>
        <taxon>Agaricales</taxon>
        <taxon>Agaricineae</taxon>
        <taxon>Psathyrellaceae</taxon>
        <taxon>Coprinellus</taxon>
    </lineage>
</organism>
<protein>
    <recommendedName>
        <fullName evidence="4">JmjC domain-containing protein</fullName>
    </recommendedName>
</protein>
<dbReference type="SUPFAM" id="SSF51197">
    <property type="entry name" value="Clavaminate synthase-like"/>
    <property type="match status" value="1"/>
</dbReference>
<name>A0A4Y7SK89_COPMI</name>